<dbReference type="AlphaFoldDB" id="A0A346A105"/>
<dbReference type="Gene3D" id="3.50.30.50">
    <property type="entry name" value="Putative cyclase"/>
    <property type="match status" value="1"/>
</dbReference>
<accession>A0A346A105</accession>
<protein>
    <submittedName>
        <fullName evidence="1">Cyclase family protein</fullName>
    </submittedName>
</protein>
<reference evidence="1 2" key="1">
    <citation type="submission" date="2018-07" db="EMBL/GenBank/DDBJ databases">
        <authorList>
            <person name="Quirk P.G."/>
            <person name="Krulwich T.A."/>
        </authorList>
    </citation>
    <scope>NUCLEOTIDE SEQUENCE [LARGE SCALE GENOMIC DNA]</scope>
    <source>
        <strain evidence="1 2">CC-BB4</strain>
    </source>
</reference>
<gene>
    <name evidence="1" type="ORF">DW352_21395</name>
</gene>
<evidence type="ECO:0000313" key="1">
    <source>
        <dbReference type="EMBL" id="AXK82852.1"/>
    </source>
</evidence>
<dbReference type="SUPFAM" id="SSF102198">
    <property type="entry name" value="Putative cyclase"/>
    <property type="match status" value="1"/>
</dbReference>
<dbReference type="InterPro" id="IPR037175">
    <property type="entry name" value="KFase_sf"/>
</dbReference>
<keyword evidence="2" id="KW-1185">Reference proteome</keyword>
<proteinExistence type="predicted"/>
<dbReference type="PANTHER" id="PTHR34861:SF10">
    <property type="entry name" value="CYCLASE"/>
    <property type="match status" value="1"/>
</dbReference>
<dbReference type="Proteomes" id="UP000254889">
    <property type="component" value="Chromosome"/>
</dbReference>
<dbReference type="InterPro" id="IPR007325">
    <property type="entry name" value="KFase/CYL"/>
</dbReference>
<name>A0A346A105_9HYPH</name>
<sequence length="324" mass="35758">MARKITRQDMREAAEKYKNWGKWGPEDEIGTLNYTSAEDIVAATRLVKKGKVISLALNFDHTGPQGAKSKYPSMGRTNPIHTMLRTGTDAYSGVLDKRGIRAADDMVVMPLQCGTQWDGLGHVFYENYMWNGYDCREVTSAGAQKCGIEKTKNKMVGRGVLLDVARYKGVDSLDDGYGITNDDLYGTAKKQNVELKRGDYVIVRTGMMERCQKVGSWDGYPGGDAPGFSFETLDFVKQTELAALAADTWGCEVRPNQVAEGENINQPWHWITIPIMGMTMGEIFELKELADDCAADKVYEFLFVAPAIPITGAVGSPVNPLAIK</sequence>
<dbReference type="Pfam" id="PF04199">
    <property type="entry name" value="Cyclase"/>
    <property type="match status" value="1"/>
</dbReference>
<dbReference type="GO" id="GO:0019441">
    <property type="term" value="P:L-tryptophan catabolic process to kynurenine"/>
    <property type="evidence" value="ECO:0007669"/>
    <property type="project" value="InterPro"/>
</dbReference>
<evidence type="ECO:0000313" key="2">
    <source>
        <dbReference type="Proteomes" id="UP000254889"/>
    </source>
</evidence>
<dbReference type="RefSeq" id="WP_115693231.1">
    <property type="nucleotide sequence ID" value="NZ_CP031417.1"/>
</dbReference>
<organism evidence="1 2">
    <name type="scientific">Pseudolabrys taiwanensis</name>
    <dbReference type="NCBI Taxonomy" id="331696"/>
    <lineage>
        <taxon>Bacteria</taxon>
        <taxon>Pseudomonadati</taxon>
        <taxon>Pseudomonadota</taxon>
        <taxon>Alphaproteobacteria</taxon>
        <taxon>Hyphomicrobiales</taxon>
        <taxon>Xanthobacteraceae</taxon>
        <taxon>Pseudolabrys</taxon>
    </lineage>
</organism>
<dbReference type="KEGG" id="ptaw:DW352_21395"/>
<dbReference type="GO" id="GO:0004061">
    <property type="term" value="F:arylformamidase activity"/>
    <property type="evidence" value="ECO:0007669"/>
    <property type="project" value="InterPro"/>
</dbReference>
<dbReference type="OrthoDB" id="7067800at2"/>
<dbReference type="PANTHER" id="PTHR34861">
    <property type="match status" value="1"/>
</dbReference>
<dbReference type="EMBL" id="CP031417">
    <property type="protein sequence ID" value="AXK82852.1"/>
    <property type="molecule type" value="Genomic_DNA"/>
</dbReference>